<evidence type="ECO:0000313" key="2">
    <source>
        <dbReference type="Proteomes" id="UP000050761"/>
    </source>
</evidence>
<evidence type="ECO:0000313" key="1">
    <source>
        <dbReference type="EMBL" id="VDP04827.1"/>
    </source>
</evidence>
<dbReference type="OrthoDB" id="5840263at2759"/>
<dbReference type="AlphaFoldDB" id="A0A3P7ZT58"/>
<proteinExistence type="predicted"/>
<keyword evidence="2" id="KW-1185">Reference proteome</keyword>
<reference evidence="3" key="2">
    <citation type="submission" date="2019-09" db="UniProtKB">
        <authorList>
            <consortium name="WormBaseParasite"/>
        </authorList>
    </citation>
    <scope>IDENTIFICATION</scope>
</reference>
<dbReference type="WBParaSite" id="HPBE_0001606701-mRNA-1">
    <property type="protein sequence ID" value="HPBE_0001606701-mRNA-1"/>
    <property type="gene ID" value="HPBE_0001606701"/>
</dbReference>
<name>A0A3P7ZT58_HELPZ</name>
<organism evidence="1">
    <name type="scientific">Heligmosomoides polygyrus</name>
    <name type="common">Parasitic roundworm</name>
    <dbReference type="NCBI Taxonomy" id="6339"/>
    <lineage>
        <taxon>Eukaryota</taxon>
        <taxon>Metazoa</taxon>
        <taxon>Ecdysozoa</taxon>
        <taxon>Nematoda</taxon>
        <taxon>Chromadorea</taxon>
        <taxon>Rhabditida</taxon>
        <taxon>Rhabditina</taxon>
        <taxon>Rhabditomorpha</taxon>
        <taxon>Strongyloidea</taxon>
        <taxon>Heligmosomidae</taxon>
        <taxon>Heligmosomoides</taxon>
    </lineage>
</organism>
<sequence>MEAVPLKRGPLISDLPGGLVRPQAPKTFLTAFTWERYKKRPAATALMHELRPVLRRLVRQLGFLNVKCGTLYERYCFIRQLRHHAEKILRNFDLFIGTSVEDAVSVCLGNSLCKKMPTKPNESLEICGYALKIWNAI</sequence>
<gene>
    <name evidence="1" type="ORF">HPBE_LOCUS16066</name>
</gene>
<dbReference type="EMBL" id="UZAH01029204">
    <property type="protein sequence ID" value="VDP04827.1"/>
    <property type="molecule type" value="Genomic_DNA"/>
</dbReference>
<dbReference type="Proteomes" id="UP000050761">
    <property type="component" value="Unassembled WGS sequence"/>
</dbReference>
<protein>
    <submittedName>
        <fullName evidence="3">Telomerase catalytic subunit</fullName>
    </submittedName>
</protein>
<evidence type="ECO:0000313" key="3">
    <source>
        <dbReference type="WBParaSite" id="HPBE_0001606701-mRNA-1"/>
    </source>
</evidence>
<accession>A0A3P7ZT58</accession>
<reference evidence="1 2" key="1">
    <citation type="submission" date="2018-11" db="EMBL/GenBank/DDBJ databases">
        <authorList>
            <consortium name="Pathogen Informatics"/>
        </authorList>
    </citation>
    <scope>NUCLEOTIDE SEQUENCE [LARGE SCALE GENOMIC DNA]</scope>
</reference>